<evidence type="ECO:0000313" key="4">
    <source>
        <dbReference type="Proteomes" id="UP000796761"/>
    </source>
</evidence>
<dbReference type="PROSITE" id="PS50835">
    <property type="entry name" value="IG_LIKE"/>
    <property type="match status" value="1"/>
</dbReference>
<keyword evidence="1" id="KW-1133">Transmembrane helix</keyword>
<keyword evidence="1" id="KW-0812">Transmembrane</keyword>
<name>A0A8K1D5V9_9PASS</name>
<sequence length="196" mass="20774">ELTEPTMTCESQNCSDGRCSFSLRCSVTGTGFGDVSYTWRARDWHWEQQSMVIAVNKSSQGVPEPVTCTARNAVSSRNVTVTSPEGLCPGTLSQSGVGFGIIAAIGAAVAVLLGFLMFFCKSQGWRKFHLSQSNAPNTATTGESTTVYAEVGPSQQRIPNGIKAKPGAGESSSTIYSLVKRPELLESATVTGLELV</sequence>
<dbReference type="Proteomes" id="UP000796761">
    <property type="component" value="Unassembled WGS sequence"/>
</dbReference>
<organism evidence="3 4">
    <name type="scientific">Zosterops borbonicus</name>
    <dbReference type="NCBI Taxonomy" id="364589"/>
    <lineage>
        <taxon>Eukaryota</taxon>
        <taxon>Metazoa</taxon>
        <taxon>Chordata</taxon>
        <taxon>Craniata</taxon>
        <taxon>Vertebrata</taxon>
        <taxon>Euteleostomi</taxon>
        <taxon>Archelosauria</taxon>
        <taxon>Archosauria</taxon>
        <taxon>Dinosauria</taxon>
        <taxon>Saurischia</taxon>
        <taxon>Theropoda</taxon>
        <taxon>Coelurosauria</taxon>
        <taxon>Aves</taxon>
        <taxon>Neognathae</taxon>
        <taxon>Neoaves</taxon>
        <taxon>Telluraves</taxon>
        <taxon>Australaves</taxon>
        <taxon>Passeriformes</taxon>
        <taxon>Sylvioidea</taxon>
        <taxon>Zosteropidae</taxon>
        <taxon>Zosterops</taxon>
    </lineage>
</organism>
<reference evidence="3" key="1">
    <citation type="submission" date="2019-04" db="EMBL/GenBank/DDBJ databases">
        <title>Genome assembly of Zosterops borbonicus 15179.</title>
        <authorList>
            <person name="Leroy T."/>
            <person name="Anselmetti Y."/>
            <person name="Tilak M.-K."/>
            <person name="Nabholz B."/>
        </authorList>
    </citation>
    <scope>NUCLEOTIDE SEQUENCE</scope>
    <source>
        <strain evidence="3">HGM_15179</strain>
        <tissue evidence="3">Muscle</tissue>
    </source>
</reference>
<keyword evidence="4" id="KW-1185">Reference proteome</keyword>
<accession>A0A8K1D5V9</accession>
<dbReference type="Gene3D" id="2.60.40.10">
    <property type="entry name" value="Immunoglobulins"/>
    <property type="match status" value="1"/>
</dbReference>
<evidence type="ECO:0000259" key="2">
    <source>
        <dbReference type="PROSITE" id="PS50835"/>
    </source>
</evidence>
<dbReference type="EMBL" id="SWJQ01002987">
    <property type="protein sequence ID" value="TRZ06078.1"/>
    <property type="molecule type" value="Genomic_DNA"/>
</dbReference>
<keyword evidence="1" id="KW-0472">Membrane</keyword>
<comment type="caution">
    <text evidence="3">The sequence shown here is derived from an EMBL/GenBank/DDBJ whole genome shotgun (WGS) entry which is preliminary data.</text>
</comment>
<dbReference type="AlphaFoldDB" id="A0A8K1D5V9"/>
<feature type="non-terminal residue" evidence="3">
    <location>
        <position position="196"/>
    </location>
</feature>
<gene>
    <name evidence="3" type="ORF">HGM15179_021028</name>
</gene>
<protein>
    <recommendedName>
        <fullName evidence="2">Ig-like domain-containing protein</fullName>
    </recommendedName>
</protein>
<dbReference type="InterPro" id="IPR007110">
    <property type="entry name" value="Ig-like_dom"/>
</dbReference>
<proteinExistence type="predicted"/>
<feature type="transmembrane region" description="Helical" evidence="1">
    <location>
        <begin position="97"/>
        <end position="120"/>
    </location>
</feature>
<dbReference type="OrthoDB" id="8741746at2759"/>
<feature type="domain" description="Ig-like" evidence="2">
    <location>
        <begin position="5"/>
        <end position="80"/>
    </location>
</feature>
<evidence type="ECO:0000313" key="3">
    <source>
        <dbReference type="EMBL" id="TRZ06078.1"/>
    </source>
</evidence>
<dbReference type="InterPro" id="IPR013783">
    <property type="entry name" value="Ig-like_fold"/>
</dbReference>
<evidence type="ECO:0000256" key="1">
    <source>
        <dbReference type="SAM" id="Phobius"/>
    </source>
</evidence>